<name>A0A8H7QUH0_9FUNG</name>
<organism evidence="2 3">
    <name type="scientific">Mucor saturninus</name>
    <dbReference type="NCBI Taxonomy" id="64648"/>
    <lineage>
        <taxon>Eukaryota</taxon>
        <taxon>Fungi</taxon>
        <taxon>Fungi incertae sedis</taxon>
        <taxon>Mucoromycota</taxon>
        <taxon>Mucoromycotina</taxon>
        <taxon>Mucoromycetes</taxon>
        <taxon>Mucorales</taxon>
        <taxon>Mucorineae</taxon>
        <taxon>Mucoraceae</taxon>
        <taxon>Mucor</taxon>
    </lineage>
</organism>
<keyword evidence="1" id="KW-0472">Membrane</keyword>
<reference evidence="2" key="1">
    <citation type="submission" date="2020-12" db="EMBL/GenBank/DDBJ databases">
        <title>Metabolic potential, ecology and presence of endohyphal bacteria is reflected in genomic diversity of Mucoromycotina.</title>
        <authorList>
            <person name="Muszewska A."/>
            <person name="Okrasinska A."/>
            <person name="Steczkiewicz K."/>
            <person name="Drgas O."/>
            <person name="Orlowska M."/>
            <person name="Perlinska-Lenart U."/>
            <person name="Aleksandrzak-Piekarczyk T."/>
            <person name="Szatraj K."/>
            <person name="Zielenkiewicz U."/>
            <person name="Pilsyk S."/>
            <person name="Malc E."/>
            <person name="Mieczkowski P."/>
            <person name="Kruszewska J.S."/>
            <person name="Biernat P."/>
            <person name="Pawlowska J."/>
        </authorList>
    </citation>
    <scope>NUCLEOTIDE SEQUENCE</scope>
    <source>
        <strain evidence="2">WA0000017839</strain>
    </source>
</reference>
<evidence type="ECO:0000313" key="3">
    <source>
        <dbReference type="Proteomes" id="UP000603453"/>
    </source>
</evidence>
<sequence length="243" mass="26595">MKKFHVRQGPFNFAGLFFSLVGFILVILCLLGCQSPNSRALYFAKVTNAGPPVDGKPVAVYYGWQGYCIEEAELTCFSDRSVMVVPFDVSISTQLNESYPYLFTDPVTQDESLNPESTPTPAHDPKIYPAAVLCLLTSATLLVFCFMRVCTPQRYQDEYYTRGFLAAGSAVLALLLLVLSSIMYQNAIEELNLEYPHLVATQGPAMTMVGVSFAAYSLASYVLLRGCMSMESGGSGTEGYSPI</sequence>
<keyword evidence="3" id="KW-1185">Reference proteome</keyword>
<accession>A0A8H7QUH0</accession>
<keyword evidence="1" id="KW-1133">Transmembrane helix</keyword>
<dbReference type="AlphaFoldDB" id="A0A8H7QUH0"/>
<feature type="transmembrane region" description="Helical" evidence="1">
    <location>
        <begin position="159"/>
        <end position="184"/>
    </location>
</feature>
<evidence type="ECO:0000313" key="2">
    <source>
        <dbReference type="EMBL" id="KAG2198520.1"/>
    </source>
</evidence>
<protein>
    <submittedName>
        <fullName evidence="2">Uncharacterized protein</fullName>
    </submittedName>
</protein>
<comment type="caution">
    <text evidence="2">The sequence shown here is derived from an EMBL/GenBank/DDBJ whole genome shotgun (WGS) entry which is preliminary data.</text>
</comment>
<proteinExistence type="predicted"/>
<keyword evidence="1" id="KW-0812">Transmembrane</keyword>
<feature type="transmembrane region" description="Helical" evidence="1">
    <location>
        <begin position="12"/>
        <end position="33"/>
    </location>
</feature>
<dbReference type="Proteomes" id="UP000603453">
    <property type="component" value="Unassembled WGS sequence"/>
</dbReference>
<feature type="transmembrane region" description="Helical" evidence="1">
    <location>
        <begin position="204"/>
        <end position="224"/>
    </location>
</feature>
<feature type="transmembrane region" description="Helical" evidence="1">
    <location>
        <begin position="127"/>
        <end position="147"/>
    </location>
</feature>
<evidence type="ECO:0000256" key="1">
    <source>
        <dbReference type="SAM" id="Phobius"/>
    </source>
</evidence>
<dbReference type="OrthoDB" id="2398617at2759"/>
<gene>
    <name evidence="2" type="ORF">INT47_008624</name>
</gene>
<dbReference type="EMBL" id="JAEPRD010000109">
    <property type="protein sequence ID" value="KAG2198520.1"/>
    <property type="molecule type" value="Genomic_DNA"/>
</dbReference>